<gene>
    <name evidence="1" type="ORF">BBK14_33020</name>
</gene>
<dbReference type="Proteomes" id="UP000179769">
    <property type="component" value="Unassembled WGS sequence"/>
</dbReference>
<dbReference type="OrthoDB" id="5714489at2"/>
<keyword evidence="2" id="KW-1185">Reference proteome</keyword>
<evidence type="ECO:0000313" key="1">
    <source>
        <dbReference type="EMBL" id="OHV39393.1"/>
    </source>
</evidence>
<proteinExistence type="predicted"/>
<reference evidence="2" key="1">
    <citation type="submission" date="2016-07" db="EMBL/GenBank/DDBJ databases">
        <title>Frankia sp. NRRL B-16219 Genome sequencing.</title>
        <authorList>
            <person name="Ghodhbane-Gtari F."/>
            <person name="Swanson E."/>
            <person name="Gueddou A."/>
            <person name="Louati M."/>
            <person name="Nouioui I."/>
            <person name="Hezbri K."/>
            <person name="Abebe-Akele F."/>
            <person name="Simpson S."/>
            <person name="Morris K."/>
            <person name="Thomas K."/>
            <person name="Gtari M."/>
            <person name="Tisa L.S."/>
        </authorList>
    </citation>
    <scope>NUCLEOTIDE SEQUENCE [LARGE SCALE GENOMIC DNA]</scope>
    <source>
        <strain evidence="2">NRRL B-16219</strain>
    </source>
</reference>
<accession>A0A1S1QXG7</accession>
<dbReference type="EMBL" id="MAXA01000099">
    <property type="protein sequence ID" value="OHV39393.1"/>
    <property type="molecule type" value="Genomic_DNA"/>
</dbReference>
<sequence>MPKTYTCALRECGREFDVGFLQGLLKRPKLCPSCRKGFMIDPARRIHDGVGEMIFAPWSKIDNRVTAPRMFGMRPQRSDARNRAAVRWGIYHNPEGFEVRPGELDEEPPPHIKLQIYVNAMHGAFKTARQADSAAQRGLPGPRIIDGSVIDEDEEAVTDLP</sequence>
<dbReference type="AlphaFoldDB" id="A0A1S1QXG7"/>
<protein>
    <submittedName>
        <fullName evidence="1">Uncharacterized protein</fullName>
    </submittedName>
</protein>
<evidence type="ECO:0000313" key="2">
    <source>
        <dbReference type="Proteomes" id="UP000179769"/>
    </source>
</evidence>
<dbReference type="RefSeq" id="WP_071061235.1">
    <property type="nucleotide sequence ID" value="NZ_MAXA01000099.1"/>
</dbReference>
<organism evidence="1 2">
    <name type="scientific">Parafrankia soli</name>
    <dbReference type="NCBI Taxonomy" id="2599596"/>
    <lineage>
        <taxon>Bacteria</taxon>
        <taxon>Bacillati</taxon>
        <taxon>Actinomycetota</taxon>
        <taxon>Actinomycetes</taxon>
        <taxon>Frankiales</taxon>
        <taxon>Frankiaceae</taxon>
        <taxon>Parafrankia</taxon>
    </lineage>
</organism>
<comment type="caution">
    <text evidence="1">The sequence shown here is derived from an EMBL/GenBank/DDBJ whole genome shotgun (WGS) entry which is preliminary data.</text>
</comment>
<name>A0A1S1QXG7_9ACTN</name>